<name>A0ABX9LP09_9ACTN</name>
<proteinExistence type="predicted"/>
<keyword evidence="2" id="KW-1185">Reference proteome</keyword>
<gene>
    <name evidence="1" type="ORF">DI270_007870</name>
</gene>
<accession>A0ABX9LP09</accession>
<protein>
    <submittedName>
        <fullName evidence="1">Uncharacterized protein</fullName>
    </submittedName>
</protein>
<comment type="caution">
    <text evidence="1">The sequence shown here is derived from an EMBL/GenBank/DDBJ whole genome shotgun (WGS) entry which is preliminary data.</text>
</comment>
<organism evidence="1 2">
    <name type="scientific">Microbispora triticiradicis</name>
    <dbReference type="NCBI Taxonomy" id="2200763"/>
    <lineage>
        <taxon>Bacteria</taxon>
        <taxon>Bacillati</taxon>
        <taxon>Actinomycetota</taxon>
        <taxon>Actinomycetes</taxon>
        <taxon>Streptosporangiales</taxon>
        <taxon>Streptosporangiaceae</taxon>
        <taxon>Microbispora</taxon>
    </lineage>
</organism>
<dbReference type="EMBL" id="QFZU02000031">
    <property type="protein sequence ID" value="RGA05614.1"/>
    <property type="molecule type" value="Genomic_DNA"/>
</dbReference>
<evidence type="ECO:0000313" key="1">
    <source>
        <dbReference type="EMBL" id="RGA05614.1"/>
    </source>
</evidence>
<sequence length="692" mass="76096">MIDHDLPEPTSYRGQHVIPLEVPSDAWLAYHGLSYWLDPIVDGQEGTCGISLISDDGLELTCAVYDEAGREVPLADNFADPRNPDARSLLIVLREGEPNPGTKADEPVWTERVRGNSLTFRFNYTGSREVPDVVLPLELGAPVVQLLDRRRLCFRLKSQPATSTLLAQRDRDRPPSASPLIYLHGYEDPDTGAETIGTRLPPIALTHERIAAAWQTAKTTGYFDPTVFPNVPGDQDQATRAGLIRTVADLDEATVVQQLSSGARLVIRRTETGSYTYRFLPAPSHCRPGLVLVEYYRLTSFPARYGPGRTIKTFSLLPGEKTTIRVSTYKRSTESLQKTASILDASNSDTESEFARTVNSEQSNQDNASRSFEYRVETEAEGQANWGWGSASAKVAGGVSGSSNSARQELSKNLTNAVSRNVARASSRREVQVDTSLDVKLEEGEEQAVERTLENINVSRTLNFVFRQMNQEFITLLHLVDVRVAFFNGHAESRDEVPLTELDRLLGDCLRPDRIAEVRDGIHREVRAIRDLDGRARPDFVQTVSGAEDDPAAALFVDPDCSSSHAGPNSVEYTVPGVLVAAGRHILRTDGIVVDAFLGEGNALDDYSIGLQTQAVRARQVENSAGEADSRLRRIEAERLELALKIVADNDSERAALYQQLFVRPQIVNQIDHAAVNSLPDNGPVSQPASAN</sequence>
<dbReference type="Proteomes" id="UP000262538">
    <property type="component" value="Unassembled WGS sequence"/>
</dbReference>
<reference evidence="1 2" key="1">
    <citation type="submission" date="2018-08" db="EMBL/GenBank/DDBJ databases">
        <title>Microbispora. triticiradicis sp. nov., a novel actinomycete isolated from the root of wheat (Triticum aestivum L.)).</title>
        <authorList>
            <person name="Han C."/>
        </authorList>
    </citation>
    <scope>NUCLEOTIDE SEQUENCE [LARGE SCALE GENOMIC DNA]</scope>
    <source>
        <strain evidence="1 2">NEAU-HRDPA2-9</strain>
    </source>
</reference>
<evidence type="ECO:0000313" key="2">
    <source>
        <dbReference type="Proteomes" id="UP000262538"/>
    </source>
</evidence>